<dbReference type="Pfam" id="PF01488">
    <property type="entry name" value="Shikimate_DH"/>
    <property type="match status" value="1"/>
</dbReference>
<feature type="binding site" evidence="9 11">
    <location>
        <begin position="113"/>
        <end position="115"/>
    </location>
    <ligand>
        <name>substrate</name>
    </ligand>
</feature>
<evidence type="ECO:0000256" key="9">
    <source>
        <dbReference type="HAMAP-Rule" id="MF_00087"/>
    </source>
</evidence>
<evidence type="ECO:0000256" key="2">
    <source>
        <dbReference type="ARBA" id="ARBA00005916"/>
    </source>
</evidence>
<evidence type="ECO:0000256" key="12">
    <source>
        <dbReference type="PIRSR" id="PIRSR000445-3"/>
    </source>
</evidence>
<comment type="domain">
    <text evidence="9">Possesses an unusual extended V-shaped dimeric structure with each monomer consisting of three distinct domains arranged along a curved 'spinal' alpha-helix. The N-terminal catalytic domain specifically recognizes the glutamate moiety of the substrate. The second domain is the NADPH-binding domain, and the third C-terminal domain is responsible for dimerization.</text>
</comment>
<comment type="subunit">
    <text evidence="9">Homodimer.</text>
</comment>
<dbReference type="GO" id="GO:0008883">
    <property type="term" value="F:glutamyl-tRNA reductase activity"/>
    <property type="evidence" value="ECO:0007669"/>
    <property type="project" value="UniProtKB-UniRule"/>
</dbReference>
<dbReference type="CDD" id="cd05213">
    <property type="entry name" value="NAD_bind_Glutamyl_tRNA_reduct"/>
    <property type="match status" value="1"/>
</dbReference>
<evidence type="ECO:0000313" key="18">
    <source>
        <dbReference type="EMBL" id="MBB6054148.1"/>
    </source>
</evidence>
<evidence type="ECO:0000256" key="5">
    <source>
        <dbReference type="ARBA" id="ARBA00023002"/>
    </source>
</evidence>
<comment type="pathway">
    <text evidence="1 9 14">Porphyrin-containing compound metabolism; protoporphyrin-IX biosynthesis; 5-aminolevulinate from L-glutamyl-tRNA(Glu): step 1/2.</text>
</comment>
<evidence type="ECO:0000256" key="1">
    <source>
        <dbReference type="ARBA" id="ARBA00005059"/>
    </source>
</evidence>
<keyword evidence="4 9" id="KW-0521">NADP</keyword>
<comment type="similarity">
    <text evidence="2 9 14">Belongs to the glutamyl-tRNA reductase family.</text>
</comment>
<evidence type="ECO:0000256" key="6">
    <source>
        <dbReference type="ARBA" id="ARBA00023244"/>
    </source>
</evidence>
<dbReference type="InterPro" id="IPR015895">
    <property type="entry name" value="4pyrrol_synth_GluRdtase_N"/>
</dbReference>
<evidence type="ECO:0000259" key="16">
    <source>
        <dbReference type="Pfam" id="PF01488"/>
    </source>
</evidence>
<accession>A0A841G5Q3</accession>
<dbReference type="EMBL" id="JACHGR010000001">
    <property type="protein sequence ID" value="MBB6054148.1"/>
    <property type="molecule type" value="Genomic_DNA"/>
</dbReference>
<evidence type="ECO:0000256" key="4">
    <source>
        <dbReference type="ARBA" id="ARBA00022857"/>
    </source>
</evidence>
<dbReference type="InterPro" id="IPR036291">
    <property type="entry name" value="NAD(P)-bd_dom_sf"/>
</dbReference>
<dbReference type="Pfam" id="PF05201">
    <property type="entry name" value="GlutR_N"/>
    <property type="match status" value="1"/>
</dbReference>
<organism evidence="18 19">
    <name type="scientific">Tolumonas osonensis</name>
    <dbReference type="NCBI Taxonomy" id="675874"/>
    <lineage>
        <taxon>Bacteria</taxon>
        <taxon>Pseudomonadati</taxon>
        <taxon>Pseudomonadota</taxon>
        <taxon>Gammaproteobacteria</taxon>
        <taxon>Aeromonadales</taxon>
        <taxon>Aeromonadaceae</taxon>
        <taxon>Tolumonas</taxon>
    </lineage>
</organism>
<gene>
    <name evidence="9" type="primary">hemA</name>
    <name evidence="18" type="ORF">HNR75_000013</name>
</gene>
<protein>
    <recommendedName>
        <fullName evidence="8 9">Glutamyl-tRNA reductase</fullName>
        <shortName evidence="9">GluTR</shortName>
        <ecNumber evidence="3 9">1.2.1.70</ecNumber>
    </recommendedName>
</protein>
<dbReference type="Proteomes" id="UP000585721">
    <property type="component" value="Unassembled WGS sequence"/>
</dbReference>
<dbReference type="HAMAP" id="MF_00087">
    <property type="entry name" value="Glu_tRNA_reductase"/>
    <property type="match status" value="1"/>
</dbReference>
<keyword evidence="6 9" id="KW-0627">Porphyrin biosynthesis</keyword>
<dbReference type="UniPathway" id="UPA00251">
    <property type="reaction ID" value="UER00316"/>
</dbReference>
<comment type="function">
    <text evidence="9">Catalyzes the NADPH-dependent reduction of glutamyl-tRNA(Glu) to glutamate 1-semialdehyde (GSA).</text>
</comment>
<dbReference type="PIRSF" id="PIRSF000445">
    <property type="entry name" value="4pyrrol_synth_GluRdtase"/>
    <property type="match status" value="1"/>
</dbReference>
<dbReference type="SUPFAM" id="SSF69742">
    <property type="entry name" value="Glutamyl tRNA-reductase catalytic, N-terminal domain"/>
    <property type="match status" value="1"/>
</dbReference>
<dbReference type="RefSeq" id="WP_188024978.1">
    <property type="nucleotide sequence ID" value="NZ_JACHGR010000001.1"/>
</dbReference>
<dbReference type="InterPro" id="IPR036453">
    <property type="entry name" value="GluRdtase_dimer_dom_sf"/>
</dbReference>
<dbReference type="PROSITE" id="PS00747">
    <property type="entry name" value="GLUTR"/>
    <property type="match status" value="1"/>
</dbReference>
<dbReference type="AlphaFoldDB" id="A0A841G5Q3"/>
<evidence type="ECO:0000256" key="8">
    <source>
        <dbReference type="ARBA" id="ARBA00068659"/>
    </source>
</evidence>
<feature type="site" description="Important for activity" evidence="9 13">
    <location>
        <position position="98"/>
    </location>
</feature>
<feature type="active site" description="Nucleophile" evidence="9 10">
    <location>
        <position position="51"/>
    </location>
</feature>
<dbReference type="SUPFAM" id="SSF51735">
    <property type="entry name" value="NAD(P)-binding Rossmann-fold domains"/>
    <property type="match status" value="1"/>
</dbReference>
<dbReference type="SUPFAM" id="SSF69075">
    <property type="entry name" value="Glutamyl tRNA-reductase dimerization domain"/>
    <property type="match status" value="1"/>
</dbReference>
<comment type="miscellaneous">
    <text evidence="9">During catalysis, the active site Cys acts as a nucleophile attacking the alpha-carbonyl group of tRNA-bound glutamate with the formation of a thioester intermediate between enzyme and glutamate, and the concomitant release of tRNA(Glu). The thioester intermediate is finally reduced by direct hydride transfer from NADPH, to form the product GSA.</text>
</comment>
<keyword evidence="5 9" id="KW-0560">Oxidoreductase</keyword>
<dbReference type="InterPro" id="IPR018214">
    <property type="entry name" value="GluRdtase_CS"/>
</dbReference>
<dbReference type="PANTHER" id="PTHR43013">
    <property type="entry name" value="GLUTAMYL-TRNA REDUCTASE"/>
    <property type="match status" value="1"/>
</dbReference>
<reference evidence="18 19" key="1">
    <citation type="submission" date="2020-08" db="EMBL/GenBank/DDBJ databases">
        <title>Genomic Encyclopedia of Type Strains, Phase IV (KMG-IV): sequencing the most valuable type-strain genomes for metagenomic binning, comparative biology and taxonomic classification.</title>
        <authorList>
            <person name="Goeker M."/>
        </authorList>
    </citation>
    <scope>NUCLEOTIDE SEQUENCE [LARGE SCALE GENOMIC DNA]</scope>
    <source>
        <strain evidence="18 19">DSM 22975</strain>
    </source>
</reference>
<name>A0A841G5Q3_9GAMM</name>
<evidence type="ECO:0000256" key="7">
    <source>
        <dbReference type="ARBA" id="ARBA00047464"/>
    </source>
</evidence>
<dbReference type="InterPro" id="IPR000343">
    <property type="entry name" value="4pyrrol_synth_GluRdtase"/>
</dbReference>
<keyword evidence="19" id="KW-1185">Reference proteome</keyword>
<evidence type="ECO:0000256" key="13">
    <source>
        <dbReference type="PIRSR" id="PIRSR000445-4"/>
    </source>
</evidence>
<dbReference type="PANTHER" id="PTHR43013:SF1">
    <property type="entry name" value="GLUTAMYL-TRNA REDUCTASE"/>
    <property type="match status" value="1"/>
</dbReference>
<dbReference type="Gene3D" id="3.40.50.720">
    <property type="entry name" value="NAD(P)-binding Rossmann-like Domain"/>
    <property type="match status" value="1"/>
</dbReference>
<dbReference type="Pfam" id="PF00745">
    <property type="entry name" value="GlutR_dimer"/>
    <property type="match status" value="1"/>
</dbReference>
<feature type="domain" description="Glutamyl-tRNA reductase N-terminal" evidence="17">
    <location>
        <begin position="7"/>
        <end position="155"/>
    </location>
</feature>
<dbReference type="FunFam" id="3.30.460.30:FF:000001">
    <property type="entry name" value="Glutamyl-tRNA reductase"/>
    <property type="match status" value="1"/>
</dbReference>
<dbReference type="NCBIfam" id="TIGR01035">
    <property type="entry name" value="hemA"/>
    <property type="match status" value="1"/>
</dbReference>
<feature type="domain" description="Quinate/shikimate 5-dehydrogenase/glutamyl-tRNA reductase" evidence="16">
    <location>
        <begin position="171"/>
        <end position="305"/>
    </location>
</feature>
<feature type="domain" description="Tetrapyrrole biosynthesis glutamyl-tRNA reductase dimerisation" evidence="15">
    <location>
        <begin position="319"/>
        <end position="410"/>
    </location>
</feature>
<dbReference type="InterPro" id="IPR015896">
    <property type="entry name" value="4pyrrol_synth_GluRdtase_dimer"/>
</dbReference>
<proteinExistence type="inferred from homology"/>
<comment type="caution">
    <text evidence="18">The sequence shown here is derived from an EMBL/GenBank/DDBJ whole genome shotgun (WGS) entry which is preliminary data.</text>
</comment>
<evidence type="ECO:0000313" key="19">
    <source>
        <dbReference type="Proteomes" id="UP000585721"/>
    </source>
</evidence>
<dbReference type="InterPro" id="IPR036343">
    <property type="entry name" value="GluRdtase_N_sf"/>
</dbReference>
<dbReference type="GO" id="GO:0050661">
    <property type="term" value="F:NADP binding"/>
    <property type="evidence" value="ECO:0007669"/>
    <property type="project" value="InterPro"/>
</dbReference>
<evidence type="ECO:0000259" key="17">
    <source>
        <dbReference type="Pfam" id="PF05201"/>
    </source>
</evidence>
<evidence type="ECO:0000256" key="14">
    <source>
        <dbReference type="RuleBase" id="RU000584"/>
    </source>
</evidence>
<dbReference type="FunFam" id="3.40.50.720:FF:000031">
    <property type="entry name" value="Glutamyl-tRNA reductase"/>
    <property type="match status" value="1"/>
</dbReference>
<feature type="binding site" evidence="9 11">
    <location>
        <position position="108"/>
    </location>
    <ligand>
        <name>substrate</name>
    </ligand>
</feature>
<evidence type="ECO:0000256" key="11">
    <source>
        <dbReference type="PIRSR" id="PIRSR000445-2"/>
    </source>
</evidence>
<sequence length="420" mass="46356">MHHLFVLGVNHKTASLSLRERVAFGPERIDDALAALTSVPGVKEGVILSTCNRTELYCAVDSGASEAVALWLSRFQHLTEDELQPALYQLQDGEAVRHLMRVAAGLDSLVLGEPQILGQVKQALDTASKQGSVKGLLNRLFQRTFSVAKRVRTETEIGAYGVSVAYVAVTLARQIFGDLSQVNVLLIGAGETIELVGQHLHGQSVAQMTVANRTLLRAQAIAGAWQADVITLNEIPQVLPDVDLVISSTASPLPILGKGMVERALKQRRNKPMLLIDIAVPRDIEEEVGELSDAYLYTVDDLQTIVAENQRHREQAARQAEQIVQDEREQFMNWFRSLSSQTQVRVYRQQADTIRQEQLALALRKIEQGEDAAAVLTELSERLTNKLIHTPTEALRQAGESDDKTALLLLSQALRLDEKN</sequence>
<feature type="binding site" evidence="9 12">
    <location>
        <begin position="188"/>
        <end position="193"/>
    </location>
    <ligand>
        <name>NADP(+)</name>
        <dbReference type="ChEBI" id="CHEBI:58349"/>
    </ligand>
</feature>
<dbReference type="EC" id="1.2.1.70" evidence="3 9"/>
<evidence type="ECO:0000259" key="15">
    <source>
        <dbReference type="Pfam" id="PF00745"/>
    </source>
</evidence>
<dbReference type="InterPro" id="IPR006151">
    <property type="entry name" value="Shikm_DH/Glu-tRNA_Rdtase"/>
</dbReference>
<evidence type="ECO:0000256" key="3">
    <source>
        <dbReference type="ARBA" id="ARBA00012970"/>
    </source>
</evidence>
<feature type="binding site" evidence="9 11">
    <location>
        <begin position="50"/>
        <end position="53"/>
    </location>
    <ligand>
        <name>substrate</name>
    </ligand>
</feature>
<feature type="binding site" evidence="9 11">
    <location>
        <position position="119"/>
    </location>
    <ligand>
        <name>substrate</name>
    </ligand>
</feature>
<comment type="catalytic activity">
    <reaction evidence="7 9 14">
        <text>(S)-4-amino-5-oxopentanoate + tRNA(Glu) + NADP(+) = L-glutamyl-tRNA(Glu) + NADPH + H(+)</text>
        <dbReference type="Rhea" id="RHEA:12344"/>
        <dbReference type="Rhea" id="RHEA-COMP:9663"/>
        <dbReference type="Rhea" id="RHEA-COMP:9680"/>
        <dbReference type="ChEBI" id="CHEBI:15378"/>
        <dbReference type="ChEBI" id="CHEBI:57501"/>
        <dbReference type="ChEBI" id="CHEBI:57783"/>
        <dbReference type="ChEBI" id="CHEBI:58349"/>
        <dbReference type="ChEBI" id="CHEBI:78442"/>
        <dbReference type="ChEBI" id="CHEBI:78520"/>
        <dbReference type="EC" id="1.2.1.70"/>
    </reaction>
</comment>
<dbReference type="Gene3D" id="3.30.460.30">
    <property type="entry name" value="Glutamyl-tRNA reductase, N-terminal domain"/>
    <property type="match status" value="1"/>
</dbReference>
<evidence type="ECO:0000256" key="10">
    <source>
        <dbReference type="PIRSR" id="PIRSR000445-1"/>
    </source>
</evidence>
<dbReference type="GO" id="GO:0019353">
    <property type="term" value="P:protoporphyrinogen IX biosynthetic process from glutamate"/>
    <property type="evidence" value="ECO:0007669"/>
    <property type="project" value="TreeGrafter"/>
</dbReference>